<evidence type="ECO:0000313" key="2">
    <source>
        <dbReference type="Proteomes" id="UP001159428"/>
    </source>
</evidence>
<reference evidence="1 2" key="1">
    <citation type="submission" date="2022-05" db="EMBL/GenBank/DDBJ databases">
        <authorList>
            <consortium name="Genoscope - CEA"/>
            <person name="William W."/>
        </authorList>
    </citation>
    <scope>NUCLEOTIDE SEQUENCE [LARGE SCALE GENOMIC DNA]</scope>
</reference>
<sequence length="83" mass="9305">MAFDEIELESVAKRAKLTMPCKEDANEAILTEGSGGEVGAMAEDAVKNTDIEERKDQFLRTVERLLKPSERKRHVIGTETKNE</sequence>
<evidence type="ECO:0000313" key="1">
    <source>
        <dbReference type="EMBL" id="CAH3039803.1"/>
    </source>
</evidence>
<protein>
    <submittedName>
        <fullName evidence="1">Uncharacterized protein</fullName>
    </submittedName>
</protein>
<accession>A0AAU9VWD1</accession>
<dbReference type="EMBL" id="CALNXJ010000005">
    <property type="protein sequence ID" value="CAH3039803.1"/>
    <property type="molecule type" value="Genomic_DNA"/>
</dbReference>
<organism evidence="1 2">
    <name type="scientific">Pocillopora meandrina</name>
    <dbReference type="NCBI Taxonomy" id="46732"/>
    <lineage>
        <taxon>Eukaryota</taxon>
        <taxon>Metazoa</taxon>
        <taxon>Cnidaria</taxon>
        <taxon>Anthozoa</taxon>
        <taxon>Hexacorallia</taxon>
        <taxon>Scleractinia</taxon>
        <taxon>Astrocoeniina</taxon>
        <taxon>Pocilloporidae</taxon>
        <taxon>Pocillopora</taxon>
    </lineage>
</organism>
<dbReference type="Proteomes" id="UP001159428">
    <property type="component" value="Unassembled WGS sequence"/>
</dbReference>
<gene>
    <name evidence="1" type="ORF">PMEA_00026403</name>
</gene>
<comment type="caution">
    <text evidence="1">The sequence shown here is derived from an EMBL/GenBank/DDBJ whole genome shotgun (WGS) entry which is preliminary data.</text>
</comment>
<dbReference type="AlphaFoldDB" id="A0AAU9VWD1"/>
<keyword evidence="2" id="KW-1185">Reference proteome</keyword>
<name>A0AAU9VWD1_9CNID</name>
<proteinExistence type="predicted"/>